<dbReference type="Gene3D" id="1.20.200.10">
    <property type="entry name" value="Fumarase/aspartase (Central domain)"/>
    <property type="match status" value="1"/>
</dbReference>
<dbReference type="GO" id="GO:0044208">
    <property type="term" value="P:'de novo' AMP biosynthetic process"/>
    <property type="evidence" value="ECO:0007669"/>
    <property type="project" value="UniProtKB-UniPathway"/>
</dbReference>
<evidence type="ECO:0000256" key="1">
    <source>
        <dbReference type="ARBA" id="ARBA00023239"/>
    </source>
</evidence>
<comment type="catalytic activity">
    <reaction evidence="3">
        <text>(2S)-2-[5-amino-1-(5-phospho-beta-D-ribosyl)imidazole-4-carboxamido]succinate = 5-amino-1-(5-phospho-beta-D-ribosyl)imidazole-4-carboxamide + fumarate</text>
        <dbReference type="Rhea" id="RHEA:23920"/>
        <dbReference type="ChEBI" id="CHEBI:29806"/>
        <dbReference type="ChEBI" id="CHEBI:58443"/>
        <dbReference type="ChEBI" id="CHEBI:58475"/>
        <dbReference type="EC" id="4.3.2.2"/>
    </reaction>
</comment>
<keyword evidence="3" id="KW-0658">Purine biosynthesis</keyword>
<dbReference type="Proteomes" id="UP000240042">
    <property type="component" value="Unassembled WGS sequence"/>
</dbReference>
<dbReference type="OrthoDB" id="9768878at2"/>
<keyword evidence="6" id="KW-1185">Reference proteome</keyword>
<dbReference type="InterPro" id="IPR020557">
    <property type="entry name" value="Fumarate_lyase_CS"/>
</dbReference>
<dbReference type="UniPathway" id="UPA00075">
    <property type="reaction ID" value="UER00336"/>
</dbReference>
<dbReference type="Pfam" id="PF10397">
    <property type="entry name" value="ADSL_C"/>
    <property type="match status" value="1"/>
</dbReference>
<comment type="pathway">
    <text evidence="3">Purine metabolism; AMP biosynthesis via de novo pathway; AMP from IMP: step 2/2.</text>
</comment>
<comment type="similarity">
    <text evidence="3">Belongs to the lyase 1 family. Adenylosuccinate lyase subfamily.</text>
</comment>
<evidence type="ECO:0000256" key="3">
    <source>
        <dbReference type="RuleBase" id="RU361172"/>
    </source>
</evidence>
<dbReference type="InterPro" id="IPR019468">
    <property type="entry name" value="AdenyloSucc_lyase_C"/>
</dbReference>
<gene>
    <name evidence="5" type="ORF">SAMN02745150_00522</name>
</gene>
<dbReference type="EC" id="4.3.2.2" evidence="2 3"/>
<dbReference type="PANTHER" id="PTHR43172">
    <property type="entry name" value="ADENYLOSUCCINATE LYASE"/>
    <property type="match status" value="1"/>
</dbReference>
<evidence type="ECO:0000256" key="2">
    <source>
        <dbReference type="NCBIfam" id="TIGR00928"/>
    </source>
</evidence>
<dbReference type="PROSITE" id="PS00163">
    <property type="entry name" value="FUMARATE_LYASES"/>
    <property type="match status" value="1"/>
</dbReference>
<evidence type="ECO:0000313" key="6">
    <source>
        <dbReference type="Proteomes" id="UP000240042"/>
    </source>
</evidence>
<dbReference type="InterPro" id="IPR000362">
    <property type="entry name" value="Fumarate_lyase_fam"/>
</dbReference>
<dbReference type="CDD" id="cd03302">
    <property type="entry name" value="Adenylsuccinate_lyase_2"/>
    <property type="match status" value="1"/>
</dbReference>
<dbReference type="UniPathway" id="UPA00074">
    <property type="reaction ID" value="UER00132"/>
</dbReference>
<dbReference type="PANTHER" id="PTHR43172:SF1">
    <property type="entry name" value="ADENYLOSUCCINATE LYASE"/>
    <property type="match status" value="1"/>
</dbReference>
<protein>
    <recommendedName>
        <fullName evidence="2 3">Adenylosuccinate lyase</fullName>
        <shortName evidence="3">ASL</shortName>
        <ecNumber evidence="2 3">4.3.2.2</ecNumber>
    </recommendedName>
    <alternativeName>
        <fullName evidence="3">Adenylosuccinase</fullName>
    </alternativeName>
</protein>
<dbReference type="InterPro" id="IPR022761">
    <property type="entry name" value="Fumarate_lyase_N"/>
</dbReference>
<dbReference type="GO" id="GO:0004018">
    <property type="term" value="F:N6-(1,2-dicarboxyethyl)AMP AMP-lyase (fumarate-forming) activity"/>
    <property type="evidence" value="ECO:0007669"/>
    <property type="project" value="UniProtKB-UniRule"/>
</dbReference>
<dbReference type="SMART" id="SM00998">
    <property type="entry name" value="ADSL_C"/>
    <property type="match status" value="1"/>
</dbReference>
<dbReference type="InterPro" id="IPR004769">
    <property type="entry name" value="Pur_lyase"/>
</dbReference>
<evidence type="ECO:0000259" key="4">
    <source>
        <dbReference type="SMART" id="SM00998"/>
    </source>
</evidence>
<name>A0A1I1DGS5_BREAD</name>
<reference evidence="6" key="1">
    <citation type="submission" date="2016-10" db="EMBL/GenBank/DDBJ databases">
        <authorList>
            <person name="Varghese N."/>
            <person name="Submissions S."/>
        </authorList>
    </citation>
    <scope>NUCLEOTIDE SEQUENCE [LARGE SCALE GENOMIC DNA]</scope>
    <source>
        <strain evidence="6">ATCC 43811</strain>
    </source>
</reference>
<keyword evidence="1 3" id="KW-0456">Lyase</keyword>
<organism evidence="5 6">
    <name type="scientific">Brevinema andersonii</name>
    <dbReference type="NCBI Taxonomy" id="34097"/>
    <lineage>
        <taxon>Bacteria</taxon>
        <taxon>Pseudomonadati</taxon>
        <taxon>Spirochaetota</taxon>
        <taxon>Spirochaetia</taxon>
        <taxon>Brevinematales</taxon>
        <taxon>Brevinemataceae</taxon>
        <taxon>Brevinema</taxon>
    </lineage>
</organism>
<feature type="domain" description="Adenylosuccinate lyase C-terminal" evidence="4">
    <location>
        <begin position="369"/>
        <end position="453"/>
    </location>
</feature>
<sequence length="471" mass="53277">MNDDYSTPWAERYSSENMLQNFSNNTKYQTWRKLWTALAEAQMECGLPISPEQINELRNHQYDIDYKLVKHYENIFHHDVMAHIHAYGDVAPAAKGIIHMGATSAFVTDNTDIIQMREGLHIIRIGLVRTIEALSVFALRYKDLPTLGFTHFQPAQLTTVGKRATLWIQSLLTDLRELEFILDGLALRGIKGAVGTGSGFADLFGGDYTKFKKLDMLVVQKMGFSKTIPVSGQTYDRKIDSKIVNLLGNIAESAHKFTNDLRLLQHLREVEEPFSETQIGSSAMAYKRNPILSERISSLAKFVLSLVSSPAMVASTQWLERSLDDSANKRLTIPQAFLGTDAILMLWEKIATGLTVYPQMIKKHIDSELSFLATEALLMHAVKKGNDRQALHETLRRHSMEASARVKEAGLENNLLEQLANDPHFPLSHQEITEIVNAKNFTGYASEQTEDFLNNEVAPYLKKYDFLLNRD</sequence>
<proteinExistence type="inferred from homology"/>
<dbReference type="STRING" id="34097.SAMN02745150_00522"/>
<dbReference type="Gene3D" id="1.10.275.60">
    <property type="match status" value="1"/>
</dbReference>
<dbReference type="EMBL" id="FOKY01000002">
    <property type="protein sequence ID" value="SFB74121.1"/>
    <property type="molecule type" value="Genomic_DNA"/>
</dbReference>
<comment type="pathway">
    <text evidence="3">Purine metabolism; IMP biosynthesis via de novo pathway; 5-amino-1-(5-phospho-D-ribosyl)imidazole-4-carboxamide from 5-amino-1-(5-phospho-D-ribosyl)imidazole-4-carboxylate: step 2/2.</text>
</comment>
<dbReference type="SUPFAM" id="SSF48557">
    <property type="entry name" value="L-aspartase-like"/>
    <property type="match status" value="1"/>
</dbReference>
<dbReference type="PRINTS" id="PR00149">
    <property type="entry name" value="FUMRATELYASE"/>
</dbReference>
<dbReference type="Gene3D" id="1.10.40.30">
    <property type="entry name" value="Fumarase/aspartase (C-terminal domain)"/>
    <property type="match status" value="1"/>
</dbReference>
<evidence type="ECO:0000313" key="5">
    <source>
        <dbReference type="EMBL" id="SFB74121.1"/>
    </source>
</evidence>
<dbReference type="GO" id="GO:0005829">
    <property type="term" value="C:cytosol"/>
    <property type="evidence" value="ECO:0007669"/>
    <property type="project" value="TreeGrafter"/>
</dbReference>
<dbReference type="NCBIfam" id="TIGR00928">
    <property type="entry name" value="purB"/>
    <property type="match status" value="1"/>
</dbReference>
<dbReference type="InterPro" id="IPR008948">
    <property type="entry name" value="L-Aspartase-like"/>
</dbReference>
<dbReference type="GO" id="GO:0006189">
    <property type="term" value="P:'de novo' IMP biosynthetic process"/>
    <property type="evidence" value="ECO:0007669"/>
    <property type="project" value="UniProtKB-UniPathway"/>
</dbReference>
<dbReference type="AlphaFoldDB" id="A0A1I1DGS5"/>
<accession>A0A1I1DGS5</accession>
<dbReference type="GO" id="GO:0070626">
    <property type="term" value="F:(S)-2-(5-amino-1-(5-phospho-D-ribosyl)imidazole-4-carboxamido) succinate lyase (fumarate-forming) activity"/>
    <property type="evidence" value="ECO:0007669"/>
    <property type="project" value="TreeGrafter"/>
</dbReference>
<comment type="catalytic activity">
    <reaction evidence="3">
        <text>N(6)-(1,2-dicarboxyethyl)-AMP = fumarate + AMP</text>
        <dbReference type="Rhea" id="RHEA:16853"/>
        <dbReference type="ChEBI" id="CHEBI:29806"/>
        <dbReference type="ChEBI" id="CHEBI:57567"/>
        <dbReference type="ChEBI" id="CHEBI:456215"/>
        <dbReference type="EC" id="4.3.2.2"/>
    </reaction>
</comment>
<dbReference type="Pfam" id="PF00206">
    <property type="entry name" value="Lyase_1"/>
    <property type="match status" value="1"/>
</dbReference>